<organism evidence="2 3">
    <name type="scientific">Halomonas cerina</name>
    <dbReference type="NCBI Taxonomy" id="447424"/>
    <lineage>
        <taxon>Bacteria</taxon>
        <taxon>Pseudomonadati</taxon>
        <taxon>Pseudomonadota</taxon>
        <taxon>Gammaproteobacteria</taxon>
        <taxon>Oceanospirillales</taxon>
        <taxon>Halomonadaceae</taxon>
        <taxon>Halomonas</taxon>
    </lineage>
</organism>
<reference evidence="2 3" key="1">
    <citation type="submission" date="2020-08" db="EMBL/GenBank/DDBJ databases">
        <title>Genomic Encyclopedia of Type Strains, Phase III (KMG-III): the genomes of soil and plant-associated and newly described type strains.</title>
        <authorList>
            <person name="Whitman W."/>
        </authorList>
    </citation>
    <scope>NUCLEOTIDE SEQUENCE [LARGE SCALE GENOMIC DNA]</scope>
    <source>
        <strain evidence="2 3">CECT 7282</strain>
    </source>
</reference>
<dbReference type="EMBL" id="JACHXP010000034">
    <property type="protein sequence ID" value="MBB3192549.1"/>
    <property type="molecule type" value="Genomic_DNA"/>
</dbReference>
<comment type="caution">
    <text evidence="2">The sequence shown here is derived from an EMBL/GenBank/DDBJ whole genome shotgun (WGS) entry which is preliminary data.</text>
</comment>
<evidence type="ECO:0000313" key="3">
    <source>
        <dbReference type="Proteomes" id="UP000547614"/>
    </source>
</evidence>
<keyword evidence="3" id="KW-1185">Reference proteome</keyword>
<dbReference type="Proteomes" id="UP000547614">
    <property type="component" value="Unassembled WGS sequence"/>
</dbReference>
<sequence length="337" mass="38433">MGYTRLRLEQAKVATNAIQLFEALEAHRGEARQVAGSMHWKRIAGRDYLYRGYSHGKNHSLGPRSPRTESIKASFDASKAAHKAREDALKQQLKTHAAYVRANGLHRFPLIAARVIRAMQRQGVPFRIIGTNALYAYEARAGVRIEPEHLATSDVDVLMDARQRMRIAAQVQPEGLLSLLRRTDKTFQRFTDATFMFCAVNDAGYRVDFITQGGGDPLQMNDFERLLEEGDLTPVTIESLKWLVASPRFEAVVFDERGMPLRLSTPDPRAFVLHKWYVSQRADREPTKRHRDKAQARLVASLLHHELRDLPTTRAVARAFPHLLRQEARDELDDFDV</sequence>
<name>A0A839VGV9_9GAMM</name>
<gene>
    <name evidence="2" type="ORF">FHR94_003846</name>
</gene>
<dbReference type="AlphaFoldDB" id="A0A839VGV9"/>
<accession>A0A839VGV9</accession>
<evidence type="ECO:0000313" key="2">
    <source>
        <dbReference type="EMBL" id="MBB3192549.1"/>
    </source>
</evidence>
<dbReference type="Pfam" id="PF12281">
    <property type="entry name" value="NTP_transf_8"/>
    <property type="match status" value="1"/>
</dbReference>
<dbReference type="InterPro" id="IPR058575">
    <property type="entry name" value="NTP_transf_8_dom"/>
</dbReference>
<feature type="domain" description="Nucleotidyltransferase-like" evidence="1">
    <location>
        <begin position="113"/>
        <end position="319"/>
    </location>
</feature>
<dbReference type="RefSeq" id="WP_183328277.1">
    <property type="nucleotide sequence ID" value="NZ_JACHXP010000034.1"/>
</dbReference>
<protein>
    <recommendedName>
        <fullName evidence="1">Nucleotidyltransferase-like domain-containing protein</fullName>
    </recommendedName>
</protein>
<evidence type="ECO:0000259" key="1">
    <source>
        <dbReference type="Pfam" id="PF12281"/>
    </source>
</evidence>
<proteinExistence type="predicted"/>